<comment type="caution">
    <text evidence="11">The sequence shown here is derived from an EMBL/GenBank/DDBJ whole genome shotgun (WGS) entry which is preliminary data.</text>
</comment>
<comment type="function">
    <text evidence="7">Catalyzes the synthesis of dihydrouridine, a modified base found in the D-loop of most tRNAs. Specifically modifies U47 in cytoplasmic tRNAs. Catalyzes the synthesis of dihydrouridine in some mRNAs, thereby affecting their translation.</text>
</comment>
<dbReference type="GO" id="GO:0017150">
    <property type="term" value="F:tRNA dihydrouridine synthase activity"/>
    <property type="evidence" value="ECO:0007669"/>
    <property type="project" value="InterPro"/>
</dbReference>
<evidence type="ECO:0000256" key="8">
    <source>
        <dbReference type="ARBA" id="ARBA00048342"/>
    </source>
</evidence>
<dbReference type="Gene3D" id="3.20.20.70">
    <property type="entry name" value="Aldolase class I"/>
    <property type="match status" value="1"/>
</dbReference>
<keyword evidence="2" id="KW-0285">Flavoprotein</keyword>
<dbReference type="PROSITE" id="PS01136">
    <property type="entry name" value="UPF0034"/>
    <property type="match status" value="1"/>
</dbReference>
<dbReference type="Proteomes" id="UP000813385">
    <property type="component" value="Unassembled WGS sequence"/>
</dbReference>
<organism evidence="11 12">
    <name type="scientific">Plectosphaerella cucumerina</name>
    <dbReference type="NCBI Taxonomy" id="40658"/>
    <lineage>
        <taxon>Eukaryota</taxon>
        <taxon>Fungi</taxon>
        <taxon>Dikarya</taxon>
        <taxon>Ascomycota</taxon>
        <taxon>Pezizomycotina</taxon>
        <taxon>Sordariomycetes</taxon>
        <taxon>Hypocreomycetidae</taxon>
        <taxon>Glomerellales</taxon>
        <taxon>Plectosphaerellaceae</taxon>
        <taxon>Plectosphaerella</taxon>
    </lineage>
</organism>
<comment type="catalytic activity">
    <reaction evidence="8">
        <text>a 5,6-dihydrouridine in mRNA + NAD(+) = a uridine in mRNA + NADH + H(+)</text>
        <dbReference type="Rhea" id="RHEA:69851"/>
        <dbReference type="Rhea" id="RHEA-COMP:14658"/>
        <dbReference type="Rhea" id="RHEA-COMP:17789"/>
        <dbReference type="ChEBI" id="CHEBI:15378"/>
        <dbReference type="ChEBI" id="CHEBI:57540"/>
        <dbReference type="ChEBI" id="CHEBI:57945"/>
        <dbReference type="ChEBI" id="CHEBI:65315"/>
        <dbReference type="ChEBI" id="CHEBI:74443"/>
    </reaction>
    <physiologicalReaction direction="right-to-left" evidence="8">
        <dbReference type="Rhea" id="RHEA:69853"/>
    </physiologicalReaction>
</comment>
<evidence type="ECO:0000259" key="10">
    <source>
        <dbReference type="Pfam" id="PF01207"/>
    </source>
</evidence>
<evidence type="ECO:0000256" key="3">
    <source>
        <dbReference type="ARBA" id="ARBA00022643"/>
    </source>
</evidence>
<dbReference type="CDD" id="cd02801">
    <property type="entry name" value="DUS_like_FMN"/>
    <property type="match status" value="1"/>
</dbReference>
<accession>A0A8K0TQM9</accession>
<evidence type="ECO:0000256" key="4">
    <source>
        <dbReference type="ARBA" id="ARBA00022664"/>
    </source>
</evidence>
<dbReference type="InterPro" id="IPR013785">
    <property type="entry name" value="Aldolase_TIM"/>
</dbReference>
<comment type="cofactor">
    <cofactor evidence="1">
        <name>FMN</name>
        <dbReference type="ChEBI" id="CHEBI:58210"/>
    </cofactor>
</comment>
<name>A0A8K0TQM9_9PEZI</name>
<dbReference type="EMBL" id="JAGPXD010000002">
    <property type="protein sequence ID" value="KAH7368987.1"/>
    <property type="molecule type" value="Genomic_DNA"/>
</dbReference>
<keyword evidence="3" id="KW-0288">FMN</keyword>
<evidence type="ECO:0000256" key="6">
    <source>
        <dbReference type="ARBA" id="ARBA00023002"/>
    </source>
</evidence>
<proteinExistence type="predicted"/>
<comment type="catalytic activity">
    <reaction evidence="9">
        <text>a 5,6-dihydrouridine in mRNA + NADP(+) = a uridine in mRNA + NADPH + H(+)</text>
        <dbReference type="Rhea" id="RHEA:69855"/>
        <dbReference type="Rhea" id="RHEA-COMP:14658"/>
        <dbReference type="Rhea" id="RHEA-COMP:17789"/>
        <dbReference type="ChEBI" id="CHEBI:15378"/>
        <dbReference type="ChEBI" id="CHEBI:57783"/>
        <dbReference type="ChEBI" id="CHEBI:58349"/>
        <dbReference type="ChEBI" id="CHEBI:65315"/>
        <dbReference type="ChEBI" id="CHEBI:74443"/>
    </reaction>
    <physiologicalReaction direction="right-to-left" evidence="9">
        <dbReference type="Rhea" id="RHEA:69857"/>
    </physiologicalReaction>
</comment>
<dbReference type="OrthoDB" id="9977870at2759"/>
<protein>
    <recommendedName>
        <fullName evidence="10">DUS-like FMN-binding domain-containing protein</fullName>
    </recommendedName>
</protein>
<evidence type="ECO:0000256" key="1">
    <source>
        <dbReference type="ARBA" id="ARBA00001917"/>
    </source>
</evidence>
<dbReference type="InterPro" id="IPR018517">
    <property type="entry name" value="tRNA_hU_synthase_CS"/>
</dbReference>
<dbReference type="AlphaFoldDB" id="A0A8K0TQM9"/>
<dbReference type="GO" id="GO:0050660">
    <property type="term" value="F:flavin adenine dinucleotide binding"/>
    <property type="evidence" value="ECO:0007669"/>
    <property type="project" value="InterPro"/>
</dbReference>
<keyword evidence="5" id="KW-0819">tRNA processing</keyword>
<gene>
    <name evidence="11" type="ORF">B0T11DRAFT_239520</name>
</gene>
<evidence type="ECO:0000313" key="12">
    <source>
        <dbReference type="Proteomes" id="UP000813385"/>
    </source>
</evidence>
<evidence type="ECO:0000256" key="9">
    <source>
        <dbReference type="ARBA" id="ARBA00049447"/>
    </source>
</evidence>
<keyword evidence="6" id="KW-0560">Oxidoreductase</keyword>
<feature type="domain" description="DUS-like FMN-binding" evidence="10">
    <location>
        <begin position="33"/>
        <end position="330"/>
    </location>
</feature>
<dbReference type="PANTHER" id="PTHR11082:SF31">
    <property type="entry name" value="TRNA-DIHYDROURIDINE(20A_20B) SYNTHASE [NAD(P)+]-LIKE"/>
    <property type="match status" value="1"/>
</dbReference>
<keyword evidence="4" id="KW-0507">mRNA processing</keyword>
<dbReference type="PANTHER" id="PTHR11082">
    <property type="entry name" value="TRNA-DIHYDROURIDINE SYNTHASE"/>
    <property type="match status" value="1"/>
</dbReference>
<dbReference type="SUPFAM" id="SSF51395">
    <property type="entry name" value="FMN-linked oxidoreductases"/>
    <property type="match status" value="1"/>
</dbReference>
<keyword evidence="12" id="KW-1185">Reference proteome</keyword>
<evidence type="ECO:0000256" key="2">
    <source>
        <dbReference type="ARBA" id="ARBA00022630"/>
    </source>
</evidence>
<reference evidence="11" key="1">
    <citation type="journal article" date="2021" name="Nat. Commun.">
        <title>Genetic determinants of endophytism in the Arabidopsis root mycobiome.</title>
        <authorList>
            <person name="Mesny F."/>
            <person name="Miyauchi S."/>
            <person name="Thiergart T."/>
            <person name="Pickel B."/>
            <person name="Atanasova L."/>
            <person name="Karlsson M."/>
            <person name="Huettel B."/>
            <person name="Barry K.W."/>
            <person name="Haridas S."/>
            <person name="Chen C."/>
            <person name="Bauer D."/>
            <person name="Andreopoulos W."/>
            <person name="Pangilinan J."/>
            <person name="LaButti K."/>
            <person name="Riley R."/>
            <person name="Lipzen A."/>
            <person name="Clum A."/>
            <person name="Drula E."/>
            <person name="Henrissat B."/>
            <person name="Kohler A."/>
            <person name="Grigoriev I.V."/>
            <person name="Martin F.M."/>
            <person name="Hacquard S."/>
        </authorList>
    </citation>
    <scope>NUCLEOTIDE SEQUENCE</scope>
    <source>
        <strain evidence="11">MPI-CAGE-AT-0016</strain>
    </source>
</reference>
<dbReference type="InterPro" id="IPR035587">
    <property type="entry name" value="DUS-like_FMN-bd"/>
</dbReference>
<evidence type="ECO:0000256" key="5">
    <source>
        <dbReference type="ARBA" id="ARBA00022694"/>
    </source>
</evidence>
<evidence type="ECO:0000313" key="11">
    <source>
        <dbReference type="EMBL" id="KAH7368987.1"/>
    </source>
</evidence>
<dbReference type="Pfam" id="PF01207">
    <property type="entry name" value="Dus"/>
    <property type="match status" value="1"/>
</dbReference>
<dbReference type="GO" id="GO:0006397">
    <property type="term" value="P:mRNA processing"/>
    <property type="evidence" value="ECO:0007669"/>
    <property type="project" value="UniProtKB-KW"/>
</dbReference>
<sequence>MAAGSENDLFPRTHPLKIFDAAKKQDRFLYVSAPMVRYSKLAFRRTVYEYGTDICWTPMILAKEFNRNQFARDSDLTLSTDGQQSPTIVQFGSNSPLELSRASSLAAPFVSGVDLNCGCPQSWACAETMGAALMDKRELVRDMVVETRQKLRRDGWGVDMEKDIDSPKGRSVSVKIRVHKDLRRTMDFIDTVIGDPLNRNIDWLTIHPRTRSTPSTLPIFGDSLAILVQKYGDTLPILLSGDIFSLDSLPLDPLLAAQTTISTSAEPPSFRPSTTKLAGLMSARGILANPALYAGHTSTPWSAVETFLRHAARAPLPLKLIQHHLGEMCAPGMGEDKHSLLTKAERATLNALTNMCDVLDFMDDACERKTGQQGGIGRIRPGAPSDHELMQGRLERLGLVS</sequence>
<evidence type="ECO:0000256" key="7">
    <source>
        <dbReference type="ARBA" id="ARBA00045934"/>
    </source>
</evidence>